<evidence type="ECO:0000313" key="2">
    <source>
        <dbReference type="Proteomes" id="UP000069771"/>
    </source>
</evidence>
<dbReference type="EMBL" id="CP011391">
    <property type="protein sequence ID" value="AMK53852.1"/>
    <property type="molecule type" value="Genomic_DNA"/>
</dbReference>
<dbReference type="STRING" id="1702221.AALO17_07180"/>
<gene>
    <name evidence="1" type="ORF">AALO17_07180</name>
</gene>
<dbReference type="Proteomes" id="UP000069771">
    <property type="component" value="Chromosome"/>
</dbReference>
<dbReference type="AlphaFoldDB" id="A0A140DT75"/>
<organism evidence="1 2">
    <name type="scientific">Faecalibaculum rodentium</name>
    <dbReference type="NCBI Taxonomy" id="1702221"/>
    <lineage>
        <taxon>Bacteria</taxon>
        <taxon>Bacillati</taxon>
        <taxon>Bacillota</taxon>
        <taxon>Erysipelotrichia</taxon>
        <taxon>Erysipelotrichales</taxon>
        <taxon>Erysipelotrichaceae</taxon>
        <taxon>Faecalibaculum</taxon>
    </lineage>
</organism>
<name>A0A140DT75_9FIRM</name>
<protein>
    <submittedName>
        <fullName evidence="1">Uncharacterized protein</fullName>
    </submittedName>
</protein>
<proteinExistence type="predicted"/>
<accession>A0A140DT75</accession>
<keyword evidence="2" id="KW-1185">Reference proteome</keyword>
<evidence type="ECO:0000313" key="1">
    <source>
        <dbReference type="EMBL" id="AMK53852.1"/>
    </source>
</evidence>
<sequence length="100" mass="11544">MTFGNTFTGKNVFRHSSLLYLNRLEKRRPKAVCCFRLPHRNRLDHLNLWVRLVQDHGAGSLPCLLITIDLIKSGTPPKSKLKHPFPAPQYARLHAFLLFP</sequence>
<reference evidence="1 2" key="1">
    <citation type="journal article" date="2016" name="Gut Pathog.">
        <title>Whole genome sequencing of "Faecalibaculum rodentium" ALO17, isolated from C57BL/6J laboratory mouse feces.</title>
        <authorList>
            <person name="Lim S."/>
            <person name="Chang D.H."/>
            <person name="Ahn S."/>
            <person name="Kim B.C."/>
        </authorList>
    </citation>
    <scope>NUCLEOTIDE SEQUENCE [LARGE SCALE GENOMIC DNA]</scope>
    <source>
        <strain evidence="1 2">Alo17</strain>
    </source>
</reference>
<dbReference type="KEGG" id="fro:AALO17_07180"/>